<dbReference type="Pfam" id="PF12625">
    <property type="entry name" value="Arabinose_bd"/>
    <property type="match status" value="1"/>
</dbReference>
<evidence type="ECO:0000256" key="3">
    <source>
        <dbReference type="ARBA" id="ARBA00023163"/>
    </source>
</evidence>
<comment type="caution">
    <text evidence="5">The sequence shown here is derived from an EMBL/GenBank/DDBJ whole genome shotgun (WGS) entry which is preliminary data.</text>
</comment>
<dbReference type="Pfam" id="PF12833">
    <property type="entry name" value="HTH_18"/>
    <property type="match status" value="1"/>
</dbReference>
<dbReference type="SMART" id="SM00342">
    <property type="entry name" value="HTH_ARAC"/>
    <property type="match status" value="1"/>
</dbReference>
<dbReference type="OrthoDB" id="9805730at2"/>
<dbReference type="PROSITE" id="PS01124">
    <property type="entry name" value="HTH_ARAC_FAMILY_2"/>
    <property type="match status" value="1"/>
</dbReference>
<keyword evidence="1" id="KW-0805">Transcription regulation</keyword>
<dbReference type="GO" id="GO:0005829">
    <property type="term" value="C:cytosol"/>
    <property type="evidence" value="ECO:0007669"/>
    <property type="project" value="TreeGrafter"/>
</dbReference>
<evidence type="ECO:0000313" key="5">
    <source>
        <dbReference type="EMBL" id="RBW53587.1"/>
    </source>
</evidence>
<name>A0A366WWW9_9RHOB</name>
<dbReference type="SUPFAM" id="SSF46689">
    <property type="entry name" value="Homeodomain-like"/>
    <property type="match status" value="1"/>
</dbReference>
<organism evidence="5 6">
    <name type="scientific">Phaeobacter gallaeciensis</name>
    <dbReference type="NCBI Taxonomy" id="60890"/>
    <lineage>
        <taxon>Bacteria</taxon>
        <taxon>Pseudomonadati</taxon>
        <taxon>Pseudomonadota</taxon>
        <taxon>Alphaproteobacteria</taxon>
        <taxon>Rhodobacterales</taxon>
        <taxon>Roseobacteraceae</taxon>
        <taxon>Phaeobacter</taxon>
    </lineage>
</organism>
<dbReference type="Gene3D" id="1.10.10.60">
    <property type="entry name" value="Homeodomain-like"/>
    <property type="match status" value="1"/>
</dbReference>
<proteinExistence type="predicted"/>
<dbReference type="InterPro" id="IPR009057">
    <property type="entry name" value="Homeodomain-like_sf"/>
</dbReference>
<dbReference type="GO" id="GO:0000976">
    <property type="term" value="F:transcription cis-regulatory region binding"/>
    <property type="evidence" value="ECO:0007669"/>
    <property type="project" value="TreeGrafter"/>
</dbReference>
<dbReference type="AlphaFoldDB" id="A0A366WWW9"/>
<evidence type="ECO:0000313" key="6">
    <source>
        <dbReference type="Proteomes" id="UP000252706"/>
    </source>
</evidence>
<evidence type="ECO:0000256" key="1">
    <source>
        <dbReference type="ARBA" id="ARBA00023015"/>
    </source>
</evidence>
<protein>
    <recommendedName>
        <fullName evidence="4">HTH araC/xylS-type domain-containing protein</fullName>
    </recommendedName>
</protein>
<sequence length="345" mass="38139">MKLLDTNPLPLDHPALVPDFWTSAILAHPRVDPKDRVAVLMDLGLPVDTSSTHELAVTQNHEAALLDRLADRLNHPLFGAEAGTLHDPRRGSILTYISMAADTLSDQLDLLARYMPITRTKARLSIEKTPGLATIVLSNTDPKIQEHRQHTEFAAAAVIKMMQTTIGQNPAVHLRLAHGQESDVDGMAQILGCPVSLGARRLEIQLCPELLQHPVNNADSRLLQHLRAYGDILLKRRRVDRGSIRDAIDTVVLPRLSHGVPTLTSVAQLLGLSARTLSRRLSAEGLSFRQVIEDLRYDLARHYLADPNLPLAEIGFLLGFADQSSFGTAFRRWAGDTPFKYRSAL</sequence>
<reference evidence="5 6" key="1">
    <citation type="submission" date="2018-07" db="EMBL/GenBank/DDBJ databases">
        <title>Modular assembly of carbohydrate-degrading microbial communities in the ocean.</title>
        <authorList>
            <person name="Enke T.N."/>
            <person name="Datta M.S."/>
            <person name="Schwartzman J.A."/>
            <person name="Cermak N."/>
            <person name="Schmitz D.A."/>
            <person name="Barrere J."/>
            <person name="Cordero O.X."/>
        </authorList>
    </citation>
    <scope>NUCLEOTIDE SEQUENCE [LARGE SCALE GENOMIC DNA]</scope>
    <source>
        <strain evidence="5 6">C3M10</strain>
    </source>
</reference>
<keyword evidence="3" id="KW-0804">Transcription</keyword>
<accession>A0A366WWW9</accession>
<dbReference type="EMBL" id="QOCE01000034">
    <property type="protein sequence ID" value="RBW53587.1"/>
    <property type="molecule type" value="Genomic_DNA"/>
</dbReference>
<dbReference type="GO" id="GO:0003700">
    <property type="term" value="F:DNA-binding transcription factor activity"/>
    <property type="evidence" value="ECO:0007669"/>
    <property type="project" value="InterPro"/>
</dbReference>
<dbReference type="InterPro" id="IPR018060">
    <property type="entry name" value="HTH_AraC"/>
</dbReference>
<evidence type="ECO:0000256" key="2">
    <source>
        <dbReference type="ARBA" id="ARBA00023125"/>
    </source>
</evidence>
<gene>
    <name evidence="5" type="ORF">DS909_13845</name>
</gene>
<evidence type="ECO:0000259" key="4">
    <source>
        <dbReference type="PROSITE" id="PS01124"/>
    </source>
</evidence>
<dbReference type="RefSeq" id="WP_113824062.1">
    <property type="nucleotide sequence ID" value="NZ_QOCE01000034.1"/>
</dbReference>
<dbReference type="Proteomes" id="UP000252706">
    <property type="component" value="Unassembled WGS sequence"/>
</dbReference>
<keyword evidence="2" id="KW-0238">DNA-binding</keyword>
<feature type="domain" description="HTH araC/xylS-type" evidence="4">
    <location>
        <begin position="246"/>
        <end position="344"/>
    </location>
</feature>
<dbReference type="PANTHER" id="PTHR47894:SF4">
    <property type="entry name" value="HTH-TYPE TRANSCRIPTIONAL REGULATOR GADX"/>
    <property type="match status" value="1"/>
</dbReference>
<dbReference type="InterPro" id="IPR032687">
    <property type="entry name" value="AraC-type_N"/>
</dbReference>
<dbReference type="PANTHER" id="PTHR47894">
    <property type="entry name" value="HTH-TYPE TRANSCRIPTIONAL REGULATOR GADX"/>
    <property type="match status" value="1"/>
</dbReference>